<dbReference type="Proteomes" id="UP000053611">
    <property type="component" value="Unassembled WGS sequence"/>
</dbReference>
<dbReference type="GO" id="GO:0006744">
    <property type="term" value="P:ubiquinone biosynthetic process"/>
    <property type="evidence" value="ECO:0007669"/>
    <property type="project" value="UniProtKB-UniRule"/>
</dbReference>
<feature type="transmembrane region" description="Helical" evidence="10">
    <location>
        <begin position="311"/>
        <end position="328"/>
    </location>
</feature>
<dbReference type="AlphaFoldDB" id="A0A0J0XY35"/>
<dbReference type="InterPro" id="IPR000537">
    <property type="entry name" value="UbiA_prenyltransferase"/>
</dbReference>
<dbReference type="GO" id="GO:0008299">
    <property type="term" value="P:isoprenoid biosynthetic process"/>
    <property type="evidence" value="ECO:0007669"/>
    <property type="project" value="UniProtKB-UniRule"/>
</dbReference>
<accession>A0A0J0XY35</accession>
<feature type="region of interest" description="Disordered" evidence="11">
    <location>
        <begin position="54"/>
        <end position="85"/>
    </location>
</feature>
<keyword evidence="10" id="KW-0999">Mitochondrion inner membrane</keyword>
<dbReference type="InterPro" id="IPR006370">
    <property type="entry name" value="HB_polyprenyltransferase-like"/>
</dbReference>
<sequence>MFPLLARSACARTGLGVGVGVRRLAPLSRLSTQAKRTVPKTSLLRAHILPRRSLADTPSPLRSSSSLTSSSSSPTSTAATAAPAPPPTAFDRFIPTWAAGLKPYLYLLRWDKPIGALLLYWPGAWAITMASTATHAPLSTPLWYLALFGVGAMVMRGAGCIINDMWDSKVDAKVERTATRPLAAGTVTHTAATVFLASQLTLGLGVLTQLNMYSIALGAASLPLIFVYPFMKRVTYYPQIVLGLCFEWGALLGWSAVAGSVDWSVAGPLYAGCVAYCVAYDTIYAHQDKRDDVTAGVKSTALAWGDKSKPIIGTLYTGFVCALTYAGYAMGAGPLYYAISCVGGAAHLAWQVITVDLDSRADCWKKFTSNGYIAGPLIWAGMFADYLAQVIF</sequence>
<dbReference type="Gene3D" id="1.10.357.140">
    <property type="entry name" value="UbiA prenyltransferase"/>
    <property type="match status" value="1"/>
</dbReference>
<evidence type="ECO:0000256" key="2">
    <source>
        <dbReference type="ARBA" id="ARBA00004292"/>
    </source>
</evidence>
<dbReference type="OrthoDB" id="18170at2759"/>
<feature type="transmembrane region" description="Helical" evidence="10">
    <location>
        <begin position="335"/>
        <end position="353"/>
    </location>
</feature>
<dbReference type="UniPathway" id="UPA00232"/>
<evidence type="ECO:0000256" key="7">
    <source>
        <dbReference type="ARBA" id="ARBA00023136"/>
    </source>
</evidence>
<feature type="transmembrane region" description="Helical" evidence="10">
    <location>
        <begin position="142"/>
        <end position="162"/>
    </location>
</feature>
<dbReference type="STRING" id="879819.A0A0J0XY35"/>
<evidence type="ECO:0000256" key="9">
    <source>
        <dbReference type="ARBA" id="ARBA00058997"/>
    </source>
</evidence>
<dbReference type="FunFam" id="1.10.357.140:FF:000003">
    <property type="entry name" value="4-hydroxybenzoate polyprenyltransferase, mitochondrial"/>
    <property type="match status" value="1"/>
</dbReference>
<evidence type="ECO:0000256" key="6">
    <source>
        <dbReference type="ARBA" id="ARBA00022989"/>
    </source>
</evidence>
<protein>
    <recommendedName>
        <fullName evidence="10">4-hydroxybenzoate polyprenyltransferase, mitochondrial</fullName>
        <shortName evidence="10">4-HB polyprenyltransferase</shortName>
        <ecNumber evidence="10">2.5.1.39</ecNumber>
    </recommendedName>
    <alternativeName>
        <fullName evidence="10">Para-hydroxybenzoate--polyprenyltransferase</fullName>
        <shortName evidence="10">PHB:PPT</shortName>
        <shortName evidence="10">PHB:polyprenyltransferase</shortName>
    </alternativeName>
</protein>
<dbReference type="CDD" id="cd13959">
    <property type="entry name" value="PT_UbiA_COQ2"/>
    <property type="match status" value="1"/>
</dbReference>
<feature type="compositionally biased region" description="Low complexity" evidence="11">
    <location>
        <begin position="57"/>
        <end position="82"/>
    </location>
</feature>
<keyword evidence="10" id="KW-0414">Isoprene biosynthesis</keyword>
<feature type="transmembrane region" description="Helical" evidence="10">
    <location>
        <begin position="240"/>
        <end position="261"/>
    </location>
</feature>
<comment type="pathway">
    <text evidence="10">Cofactor biosynthesis; ubiquinone biosynthesis.</text>
</comment>
<gene>
    <name evidence="12" type="ORF">CC85DRAFT_254436</name>
</gene>
<evidence type="ECO:0000256" key="4">
    <source>
        <dbReference type="ARBA" id="ARBA00022679"/>
    </source>
</evidence>
<evidence type="ECO:0000256" key="3">
    <source>
        <dbReference type="ARBA" id="ARBA00005985"/>
    </source>
</evidence>
<dbReference type="EC" id="2.5.1.39" evidence="10"/>
<organism evidence="12 13">
    <name type="scientific">Cutaneotrichosporon oleaginosum</name>
    <dbReference type="NCBI Taxonomy" id="879819"/>
    <lineage>
        <taxon>Eukaryota</taxon>
        <taxon>Fungi</taxon>
        <taxon>Dikarya</taxon>
        <taxon>Basidiomycota</taxon>
        <taxon>Agaricomycotina</taxon>
        <taxon>Tremellomycetes</taxon>
        <taxon>Trichosporonales</taxon>
        <taxon>Trichosporonaceae</taxon>
        <taxon>Cutaneotrichosporon</taxon>
    </lineage>
</organism>
<dbReference type="GO" id="GO:0005743">
    <property type="term" value="C:mitochondrial inner membrane"/>
    <property type="evidence" value="ECO:0007669"/>
    <property type="project" value="UniProtKB-SubCell"/>
</dbReference>
<comment type="similarity">
    <text evidence="3 10">Belongs to the UbiA prenyltransferase family.</text>
</comment>
<evidence type="ECO:0000256" key="11">
    <source>
        <dbReference type="SAM" id="MobiDB-lite"/>
    </source>
</evidence>
<keyword evidence="6 10" id="KW-1133">Transmembrane helix</keyword>
<keyword evidence="10" id="KW-0496">Mitochondrion</keyword>
<dbReference type="PANTHER" id="PTHR11048">
    <property type="entry name" value="PRENYLTRANSFERASES"/>
    <property type="match status" value="1"/>
</dbReference>
<evidence type="ECO:0000313" key="12">
    <source>
        <dbReference type="EMBL" id="KLT45956.1"/>
    </source>
</evidence>
<comment type="catalytic activity">
    <reaction evidence="8 10">
        <text>an all-trans-polyprenyl diphosphate + 4-hydroxybenzoate = a 4-hydroxy-3-(all-trans-polyprenyl)benzoate + diphosphate</text>
        <dbReference type="Rhea" id="RHEA:44504"/>
        <dbReference type="Rhea" id="RHEA-COMP:9514"/>
        <dbReference type="Rhea" id="RHEA-COMP:9564"/>
        <dbReference type="ChEBI" id="CHEBI:17879"/>
        <dbReference type="ChEBI" id="CHEBI:33019"/>
        <dbReference type="ChEBI" id="CHEBI:58914"/>
        <dbReference type="ChEBI" id="CHEBI:78396"/>
        <dbReference type="EC" id="2.5.1.39"/>
    </reaction>
</comment>
<proteinExistence type="inferred from homology"/>
<name>A0A0J0XY35_9TREE</name>
<keyword evidence="5 10" id="KW-0812">Transmembrane</keyword>
<keyword evidence="4 10" id="KW-0808">Transferase</keyword>
<evidence type="ECO:0000313" key="13">
    <source>
        <dbReference type="Proteomes" id="UP000053611"/>
    </source>
</evidence>
<reference evidence="12 13" key="1">
    <citation type="submission" date="2015-03" db="EMBL/GenBank/DDBJ databases">
        <title>Genomics and transcriptomics of the oil-accumulating basidiomycete yeast T. oleaginosus allow insights into substrate utilization and the diverse evolutionary trajectories of mating systems in fungi.</title>
        <authorList>
            <consortium name="DOE Joint Genome Institute"/>
            <person name="Kourist R."/>
            <person name="Kracht O."/>
            <person name="Bracharz F."/>
            <person name="Lipzen A."/>
            <person name="Nolan M."/>
            <person name="Ohm R."/>
            <person name="Grigoriev I."/>
            <person name="Sun S."/>
            <person name="Heitman J."/>
            <person name="Bruck T."/>
            <person name="Nowrousian M."/>
        </authorList>
    </citation>
    <scope>NUCLEOTIDE SEQUENCE [LARGE SCALE GENOMIC DNA]</scope>
    <source>
        <strain evidence="12 13">IBC0246</strain>
    </source>
</reference>
<dbReference type="InterPro" id="IPR039653">
    <property type="entry name" value="Prenyltransferase"/>
</dbReference>
<comment type="cofactor">
    <cofactor evidence="1 10">
        <name>Mg(2+)</name>
        <dbReference type="ChEBI" id="CHEBI:18420"/>
    </cofactor>
</comment>
<feature type="transmembrane region" description="Helical" evidence="10">
    <location>
        <begin position="182"/>
        <end position="204"/>
    </location>
</feature>
<evidence type="ECO:0000256" key="8">
    <source>
        <dbReference type="ARBA" id="ARBA00052313"/>
    </source>
</evidence>
<feature type="transmembrane region" description="Helical" evidence="10">
    <location>
        <begin position="373"/>
        <end position="391"/>
    </location>
</feature>
<dbReference type="NCBIfam" id="TIGR01474">
    <property type="entry name" value="ubiA_proteo"/>
    <property type="match status" value="1"/>
</dbReference>
<evidence type="ECO:0000256" key="1">
    <source>
        <dbReference type="ARBA" id="ARBA00001946"/>
    </source>
</evidence>
<dbReference type="Gene3D" id="1.20.120.1780">
    <property type="entry name" value="UbiA prenyltransferase"/>
    <property type="match status" value="1"/>
</dbReference>
<dbReference type="EMBL" id="KQ087179">
    <property type="protein sequence ID" value="KLT45956.1"/>
    <property type="molecule type" value="Genomic_DNA"/>
</dbReference>
<evidence type="ECO:0000256" key="10">
    <source>
        <dbReference type="HAMAP-Rule" id="MF_03189"/>
    </source>
</evidence>
<dbReference type="GO" id="GO:0008412">
    <property type="term" value="F:4-hydroxybenzoate polyprenyltransferase activity"/>
    <property type="evidence" value="ECO:0007669"/>
    <property type="project" value="UniProtKB-EC"/>
</dbReference>
<dbReference type="InterPro" id="IPR044878">
    <property type="entry name" value="UbiA_sf"/>
</dbReference>
<dbReference type="PANTHER" id="PTHR11048:SF28">
    <property type="entry name" value="4-HYDROXYBENZOATE POLYPRENYLTRANSFERASE, MITOCHONDRIAL"/>
    <property type="match status" value="1"/>
</dbReference>
<keyword evidence="13" id="KW-1185">Reference proteome</keyword>
<comment type="subcellular location">
    <subcellularLocation>
        <location evidence="2 10">Mitochondrion inner membrane</location>
        <topology evidence="2 10">Multi-pass membrane protein</topology>
        <orientation evidence="2 10">Matrix side</orientation>
    </subcellularLocation>
</comment>
<feature type="transmembrane region" description="Helical" evidence="10">
    <location>
        <begin position="210"/>
        <end position="228"/>
    </location>
</feature>
<dbReference type="FunFam" id="1.20.120.1780:FF:000001">
    <property type="entry name" value="4-hydroxybenzoate octaprenyltransferase"/>
    <property type="match status" value="1"/>
</dbReference>
<keyword evidence="7 10" id="KW-0472">Membrane</keyword>
<feature type="transmembrane region" description="Helical" evidence="10">
    <location>
        <begin position="117"/>
        <end position="136"/>
    </location>
</feature>
<evidence type="ECO:0000256" key="5">
    <source>
        <dbReference type="ARBA" id="ARBA00022692"/>
    </source>
</evidence>
<dbReference type="GeneID" id="28981247"/>
<dbReference type="HAMAP" id="MF_01635">
    <property type="entry name" value="UbiA"/>
    <property type="match status" value="1"/>
</dbReference>
<keyword evidence="10" id="KW-0831">Ubiquinone biosynthesis</keyword>
<dbReference type="Pfam" id="PF01040">
    <property type="entry name" value="UbiA"/>
    <property type="match status" value="1"/>
</dbReference>
<comment type="function">
    <text evidence="9 10">Catalyzes the prenylation of para-hydroxybenzoate (PHB) with an all-trans polyprenyl group. Mediates the second step in the final reaction sequence of coenzyme Q (CoQ) biosynthesis, which is the condensation of the polyisoprenoid side chain with PHB, generating the first membrane-bound Q intermediate.</text>
</comment>